<dbReference type="InterPro" id="IPR025166">
    <property type="entry name" value="Integrase_DNA_bind_dom"/>
</dbReference>
<organism evidence="4 5">
    <name type="scientific">Acinetobacter variabilis</name>
    <dbReference type="NCBI Taxonomy" id="70346"/>
    <lineage>
        <taxon>Bacteria</taxon>
        <taxon>Pseudomonadati</taxon>
        <taxon>Pseudomonadota</taxon>
        <taxon>Gammaproteobacteria</taxon>
        <taxon>Moraxellales</taxon>
        <taxon>Moraxellaceae</taxon>
        <taxon>Acinetobacter</taxon>
    </lineage>
</organism>
<dbReference type="GO" id="GO:0015074">
    <property type="term" value="P:DNA integration"/>
    <property type="evidence" value="ECO:0007669"/>
    <property type="project" value="UniProtKB-KW"/>
</dbReference>
<feature type="domain" description="Integrase DNA-binding" evidence="3">
    <location>
        <begin position="2"/>
        <end position="82"/>
    </location>
</feature>
<evidence type="ECO:0000313" key="4">
    <source>
        <dbReference type="EMBL" id="ENX09553.1"/>
    </source>
</evidence>
<evidence type="ECO:0000256" key="1">
    <source>
        <dbReference type="ARBA" id="ARBA00008857"/>
    </source>
</evidence>
<dbReference type="InterPro" id="IPR038488">
    <property type="entry name" value="Integrase_DNA-bd_sf"/>
</dbReference>
<dbReference type="PANTHER" id="PTHR30629">
    <property type="entry name" value="PROPHAGE INTEGRASE"/>
    <property type="match status" value="1"/>
</dbReference>
<dbReference type="EMBL" id="APRS01000009">
    <property type="protein sequence ID" value="ENX09553.1"/>
    <property type="molecule type" value="Genomic_DNA"/>
</dbReference>
<evidence type="ECO:0000256" key="2">
    <source>
        <dbReference type="ARBA" id="ARBA00022908"/>
    </source>
</evidence>
<dbReference type="Proteomes" id="UP000013101">
    <property type="component" value="Unassembled WGS sequence"/>
</dbReference>
<dbReference type="PANTHER" id="PTHR30629:SF2">
    <property type="entry name" value="PROPHAGE INTEGRASE INTS-RELATED"/>
    <property type="match status" value="1"/>
</dbReference>
<comment type="caution">
    <text evidence="4">The sequence shown here is derived from an EMBL/GenBank/DDBJ whole genome shotgun (WGS) entry which is preliminary data.</text>
</comment>
<proteinExistence type="inferred from homology"/>
<name>N9MLW8_9GAMM</name>
<comment type="similarity">
    <text evidence="1">Belongs to the 'phage' integrase family.</text>
</comment>
<dbReference type="RefSeq" id="WP_005234424.1">
    <property type="nucleotide sequence ID" value="NZ_CP083658.1"/>
</dbReference>
<dbReference type="Pfam" id="PF13356">
    <property type="entry name" value="Arm-DNA-bind_3"/>
    <property type="match status" value="1"/>
</dbReference>
<dbReference type="Gene3D" id="3.30.160.390">
    <property type="entry name" value="Integrase, DNA-binding domain"/>
    <property type="match status" value="1"/>
</dbReference>
<keyword evidence="2" id="KW-0229">DNA integration</keyword>
<accession>N9MLW8</accession>
<dbReference type="InterPro" id="IPR050808">
    <property type="entry name" value="Phage_Integrase"/>
</dbReference>
<sequence>MLKAQEIKDAKHSGIGKAPLKLSDGGGLQLHVFANGRKTWIYSYRFQGKQKNITLGKYPQMTTIVARSSAANLKKQLAENPDKELVLTNRKRLCCTNLSVKAFSAI</sequence>
<evidence type="ECO:0000259" key="3">
    <source>
        <dbReference type="Pfam" id="PF13356"/>
    </source>
</evidence>
<dbReference type="HOGENOM" id="CLU_027562_45_6_6"/>
<dbReference type="STRING" id="70346.F897_01346"/>
<gene>
    <name evidence="4" type="ORF">F897_01346</name>
</gene>
<protein>
    <recommendedName>
        <fullName evidence="3">Integrase DNA-binding domain-containing protein</fullName>
    </recommendedName>
</protein>
<reference evidence="4 5" key="1">
    <citation type="submission" date="2013-02" db="EMBL/GenBank/DDBJ databases">
        <title>The Genome Sequence of Acinetobacter sp. NIPH 2171.</title>
        <authorList>
            <consortium name="The Broad Institute Genome Sequencing Platform"/>
            <consortium name="The Broad Institute Genome Sequencing Center for Infectious Disease"/>
            <person name="Cerqueira G."/>
            <person name="Feldgarden M."/>
            <person name="Courvalin P."/>
            <person name="Perichon B."/>
            <person name="Grillot-Courvalin C."/>
            <person name="Clermont D."/>
            <person name="Rocha E."/>
            <person name="Yoon E.-J."/>
            <person name="Nemec A."/>
            <person name="Walker B."/>
            <person name="Young S.K."/>
            <person name="Zeng Q."/>
            <person name="Gargeya S."/>
            <person name="Fitzgerald M."/>
            <person name="Haas B."/>
            <person name="Abouelleil A."/>
            <person name="Alvarado L."/>
            <person name="Arachchi H.M."/>
            <person name="Berlin A.M."/>
            <person name="Chapman S.B."/>
            <person name="Dewar J."/>
            <person name="Goldberg J."/>
            <person name="Griggs A."/>
            <person name="Gujja S."/>
            <person name="Hansen M."/>
            <person name="Howarth C."/>
            <person name="Imamovic A."/>
            <person name="Larimer J."/>
            <person name="McCowan C."/>
            <person name="Murphy C."/>
            <person name="Neiman D."/>
            <person name="Pearson M."/>
            <person name="Priest M."/>
            <person name="Roberts A."/>
            <person name="Saif S."/>
            <person name="Shea T."/>
            <person name="Sisk P."/>
            <person name="Sykes S."/>
            <person name="Wortman J."/>
            <person name="Nusbaum C."/>
            <person name="Birren B."/>
        </authorList>
    </citation>
    <scope>NUCLEOTIDE SEQUENCE [LARGE SCALE GENOMIC DNA]</scope>
    <source>
        <strain evidence="4 5">NIPH 2171</strain>
    </source>
</reference>
<evidence type="ECO:0000313" key="5">
    <source>
        <dbReference type="Proteomes" id="UP000013101"/>
    </source>
</evidence>
<dbReference type="AlphaFoldDB" id="N9MLW8"/>
<dbReference type="OrthoDB" id="9795573at2"/>